<dbReference type="AlphaFoldDB" id="A0A2N9EIV0"/>
<dbReference type="PANTHER" id="PTHR33476">
    <property type="entry name" value="EMB|CAB62613.1"/>
    <property type="match status" value="1"/>
</dbReference>
<evidence type="ECO:0000256" key="1">
    <source>
        <dbReference type="SAM" id="MobiDB-lite"/>
    </source>
</evidence>
<evidence type="ECO:0000313" key="2">
    <source>
        <dbReference type="EMBL" id="SPC74692.1"/>
    </source>
</evidence>
<gene>
    <name evidence="2" type="ORF">FSB_LOCUS2574</name>
</gene>
<name>A0A2N9EIV0_FAGSY</name>
<dbReference type="EMBL" id="OIVN01000120">
    <property type="protein sequence ID" value="SPC74692.1"/>
    <property type="molecule type" value="Genomic_DNA"/>
</dbReference>
<reference evidence="2" key="1">
    <citation type="submission" date="2018-02" db="EMBL/GenBank/DDBJ databases">
        <authorList>
            <person name="Cohen D.B."/>
            <person name="Kent A.D."/>
        </authorList>
    </citation>
    <scope>NUCLEOTIDE SEQUENCE</scope>
</reference>
<feature type="region of interest" description="Disordered" evidence="1">
    <location>
        <begin position="138"/>
        <end position="158"/>
    </location>
</feature>
<sequence>MFFSVESSLFGWGLGVGIMCMMSAGKTEISKLNLAVDETAKVVQELKTELHKRKSSHHVHISGSAGKVDAKSKKNNSKHTQLNRDPNYIKVSGVPVIDDGEYTSSVLTEEPEPSVLEMDELEAKLESELQKPPWCITEASQQEEMRPSFRYSSSSTFT</sequence>
<organism evidence="2">
    <name type="scientific">Fagus sylvatica</name>
    <name type="common">Beechnut</name>
    <dbReference type="NCBI Taxonomy" id="28930"/>
    <lineage>
        <taxon>Eukaryota</taxon>
        <taxon>Viridiplantae</taxon>
        <taxon>Streptophyta</taxon>
        <taxon>Embryophyta</taxon>
        <taxon>Tracheophyta</taxon>
        <taxon>Spermatophyta</taxon>
        <taxon>Magnoliopsida</taxon>
        <taxon>eudicotyledons</taxon>
        <taxon>Gunneridae</taxon>
        <taxon>Pentapetalae</taxon>
        <taxon>rosids</taxon>
        <taxon>fabids</taxon>
        <taxon>Fagales</taxon>
        <taxon>Fagaceae</taxon>
        <taxon>Fagus</taxon>
    </lineage>
</organism>
<dbReference type="PANTHER" id="PTHR33476:SF4">
    <property type="entry name" value="POLAR LOCALIZATION DURING ASYMMETRIC DIVISION AND PROTEIN"/>
    <property type="match status" value="1"/>
</dbReference>
<feature type="region of interest" description="Disordered" evidence="1">
    <location>
        <begin position="53"/>
        <end position="92"/>
    </location>
</feature>
<dbReference type="GO" id="GO:0008356">
    <property type="term" value="P:asymmetric cell division"/>
    <property type="evidence" value="ECO:0007669"/>
    <property type="project" value="InterPro"/>
</dbReference>
<protein>
    <submittedName>
        <fullName evidence="2">Uncharacterized protein</fullName>
    </submittedName>
</protein>
<dbReference type="InterPro" id="IPR040348">
    <property type="entry name" value="POLAR-like"/>
</dbReference>
<accession>A0A2N9EIV0</accession>
<proteinExistence type="predicted"/>